<dbReference type="GO" id="GO:0003676">
    <property type="term" value="F:nucleic acid binding"/>
    <property type="evidence" value="ECO:0007669"/>
    <property type="project" value="InterPro"/>
</dbReference>
<keyword evidence="4" id="KW-1185">Reference proteome</keyword>
<proteinExistence type="predicted"/>
<dbReference type="InterPro" id="IPR036875">
    <property type="entry name" value="Znf_CCHC_sf"/>
</dbReference>
<reference evidence="4" key="1">
    <citation type="submission" date="2023-01" db="EMBL/GenBank/DDBJ databases">
        <title>Key to firefly adult light organ development and bioluminescence: homeobox transcription factors regulate luciferase expression and transportation to peroxisome.</title>
        <authorList>
            <person name="Fu X."/>
        </authorList>
    </citation>
    <scope>NUCLEOTIDE SEQUENCE [LARGE SCALE GENOMIC DNA]</scope>
</reference>
<protein>
    <recommendedName>
        <fullName evidence="2">CCHC-type domain-containing protein</fullName>
    </recommendedName>
</protein>
<gene>
    <name evidence="3" type="ORF">RN001_012144</name>
</gene>
<dbReference type="Proteomes" id="UP001353858">
    <property type="component" value="Unassembled WGS sequence"/>
</dbReference>
<evidence type="ECO:0000259" key="2">
    <source>
        <dbReference type="PROSITE" id="PS50158"/>
    </source>
</evidence>
<sequence>MEAESASSKRRREDDDADVVFSETLPDSIEYSFDADINRLTKVISACKITMSRQSEMIDIVSRLQATFRKSLIQRRVSQQTADIASTLADVQTALQSVTAKLSATEAAPPALSYAQAARSKIVEKVKVPSGKSVAPVPRSTVVIIPKPDSPLKTADETKTTLMKVLDPQKYGLRLDRVTKTGKSSIRLESEKSDLTKIPAAILEEAGLAIKLQGKSFPRLSILDVPRNLSPEQVKEALVSQNFHDASDQVLHLANEHLKVLFRFGNREGANCNWILEVHPEVRRYLLASRRVYVAWNACRVNDHIRVTRCFNCQKYGHHSTNCKSDIQCGHCAEKHETKTCPNPDRDPTCANCVRFGHKGDVVKHKATSNTCPAYLKRLDAKISNTDYGL</sequence>
<dbReference type="PROSITE" id="PS50158">
    <property type="entry name" value="ZF_CCHC"/>
    <property type="match status" value="1"/>
</dbReference>
<dbReference type="EMBL" id="JARPUR010000005">
    <property type="protein sequence ID" value="KAK4875722.1"/>
    <property type="molecule type" value="Genomic_DNA"/>
</dbReference>
<feature type="domain" description="CCHC-type" evidence="2">
    <location>
        <begin position="309"/>
        <end position="325"/>
    </location>
</feature>
<keyword evidence="1" id="KW-0862">Zinc</keyword>
<dbReference type="SUPFAM" id="SSF57756">
    <property type="entry name" value="Retrovirus zinc finger-like domains"/>
    <property type="match status" value="1"/>
</dbReference>
<keyword evidence="1" id="KW-0479">Metal-binding</keyword>
<keyword evidence="1" id="KW-0863">Zinc-finger</keyword>
<organism evidence="3 4">
    <name type="scientific">Aquatica leii</name>
    <dbReference type="NCBI Taxonomy" id="1421715"/>
    <lineage>
        <taxon>Eukaryota</taxon>
        <taxon>Metazoa</taxon>
        <taxon>Ecdysozoa</taxon>
        <taxon>Arthropoda</taxon>
        <taxon>Hexapoda</taxon>
        <taxon>Insecta</taxon>
        <taxon>Pterygota</taxon>
        <taxon>Neoptera</taxon>
        <taxon>Endopterygota</taxon>
        <taxon>Coleoptera</taxon>
        <taxon>Polyphaga</taxon>
        <taxon>Elateriformia</taxon>
        <taxon>Elateroidea</taxon>
        <taxon>Lampyridae</taxon>
        <taxon>Luciolinae</taxon>
        <taxon>Aquatica</taxon>
    </lineage>
</organism>
<name>A0AAN7PTZ0_9COLE</name>
<dbReference type="AlphaFoldDB" id="A0AAN7PTZ0"/>
<comment type="caution">
    <text evidence="3">The sequence shown here is derived from an EMBL/GenBank/DDBJ whole genome shotgun (WGS) entry which is preliminary data.</text>
</comment>
<accession>A0AAN7PTZ0</accession>
<evidence type="ECO:0000256" key="1">
    <source>
        <dbReference type="PROSITE-ProRule" id="PRU00047"/>
    </source>
</evidence>
<evidence type="ECO:0000313" key="4">
    <source>
        <dbReference type="Proteomes" id="UP001353858"/>
    </source>
</evidence>
<dbReference type="GO" id="GO:0008270">
    <property type="term" value="F:zinc ion binding"/>
    <property type="evidence" value="ECO:0007669"/>
    <property type="project" value="UniProtKB-KW"/>
</dbReference>
<dbReference type="InterPro" id="IPR001878">
    <property type="entry name" value="Znf_CCHC"/>
</dbReference>
<evidence type="ECO:0000313" key="3">
    <source>
        <dbReference type="EMBL" id="KAK4875722.1"/>
    </source>
</evidence>